<evidence type="ECO:0000313" key="2">
    <source>
        <dbReference type="Proteomes" id="UP000789920"/>
    </source>
</evidence>
<sequence length="61" mass="6647">KNENGSSNKSNIGSLSKSDINNIGSSSKNDNRFANNRGFTPPPQNGFTHHPIITPKAHRNM</sequence>
<keyword evidence="2" id="KW-1185">Reference proteome</keyword>
<organism evidence="1 2">
    <name type="scientific">Racocetra persica</name>
    <dbReference type="NCBI Taxonomy" id="160502"/>
    <lineage>
        <taxon>Eukaryota</taxon>
        <taxon>Fungi</taxon>
        <taxon>Fungi incertae sedis</taxon>
        <taxon>Mucoromycota</taxon>
        <taxon>Glomeromycotina</taxon>
        <taxon>Glomeromycetes</taxon>
        <taxon>Diversisporales</taxon>
        <taxon>Gigasporaceae</taxon>
        <taxon>Racocetra</taxon>
    </lineage>
</organism>
<accession>A0ACA9SYP3</accession>
<comment type="caution">
    <text evidence="1">The sequence shown here is derived from an EMBL/GenBank/DDBJ whole genome shotgun (WGS) entry which is preliminary data.</text>
</comment>
<evidence type="ECO:0000313" key="1">
    <source>
        <dbReference type="EMBL" id="CAG8850745.1"/>
    </source>
</evidence>
<feature type="non-terminal residue" evidence="1">
    <location>
        <position position="61"/>
    </location>
</feature>
<reference evidence="1" key="1">
    <citation type="submission" date="2021-06" db="EMBL/GenBank/DDBJ databases">
        <authorList>
            <person name="Kallberg Y."/>
            <person name="Tangrot J."/>
            <person name="Rosling A."/>
        </authorList>
    </citation>
    <scope>NUCLEOTIDE SEQUENCE</scope>
    <source>
        <strain evidence="1">MA461A</strain>
    </source>
</reference>
<dbReference type="Proteomes" id="UP000789920">
    <property type="component" value="Unassembled WGS sequence"/>
</dbReference>
<gene>
    <name evidence="1" type="ORF">RPERSI_LOCUS36236</name>
</gene>
<feature type="non-terminal residue" evidence="1">
    <location>
        <position position="1"/>
    </location>
</feature>
<protein>
    <submittedName>
        <fullName evidence="1">9898_t:CDS:1</fullName>
    </submittedName>
</protein>
<dbReference type="EMBL" id="CAJVQC010172421">
    <property type="protein sequence ID" value="CAG8850745.1"/>
    <property type="molecule type" value="Genomic_DNA"/>
</dbReference>
<proteinExistence type="predicted"/>
<name>A0ACA9SYP3_9GLOM</name>